<evidence type="ECO:0000313" key="2">
    <source>
        <dbReference type="EMBL" id="SDA02648.1"/>
    </source>
</evidence>
<dbReference type="SUPFAM" id="SSF50630">
    <property type="entry name" value="Acid proteases"/>
    <property type="match status" value="1"/>
</dbReference>
<evidence type="ECO:0000313" key="3">
    <source>
        <dbReference type="Proteomes" id="UP000249723"/>
    </source>
</evidence>
<feature type="region of interest" description="Disordered" evidence="1">
    <location>
        <begin position="488"/>
        <end position="508"/>
    </location>
</feature>
<dbReference type="AlphaFoldDB" id="A0A2X0N441"/>
<dbReference type="Proteomes" id="UP000249723">
    <property type="component" value="Unassembled WGS sequence"/>
</dbReference>
<dbReference type="STRING" id="289078.A0A2X0N441"/>
<feature type="compositionally biased region" description="Basic and acidic residues" evidence="1">
    <location>
        <begin position="261"/>
        <end position="271"/>
    </location>
</feature>
<keyword evidence="3" id="KW-1185">Reference proteome</keyword>
<name>A0A2X0N441_9BASI</name>
<dbReference type="InterPro" id="IPR021109">
    <property type="entry name" value="Peptidase_aspartic_dom_sf"/>
</dbReference>
<organism evidence="2 3">
    <name type="scientific">Microbotryum saponariae</name>
    <dbReference type="NCBI Taxonomy" id="289078"/>
    <lineage>
        <taxon>Eukaryota</taxon>
        <taxon>Fungi</taxon>
        <taxon>Dikarya</taxon>
        <taxon>Basidiomycota</taxon>
        <taxon>Pucciniomycotina</taxon>
        <taxon>Microbotryomycetes</taxon>
        <taxon>Microbotryales</taxon>
        <taxon>Microbotryaceae</taxon>
        <taxon>Microbotryum</taxon>
    </lineage>
</organism>
<accession>A0A2X0N441</accession>
<dbReference type="Gene3D" id="2.40.70.10">
    <property type="entry name" value="Acid Proteases"/>
    <property type="match status" value="1"/>
</dbReference>
<gene>
    <name evidence="2" type="ORF">BZ3500_MVSOF-1268-A1-R1_CHR7-2G09534</name>
</gene>
<feature type="compositionally biased region" description="Polar residues" evidence="1">
    <location>
        <begin position="296"/>
        <end position="314"/>
    </location>
</feature>
<protein>
    <submittedName>
        <fullName evidence="2">BZ3500_MvSof-1268-A1-R1_Chr7-2g09534 protein</fullName>
    </submittedName>
</protein>
<dbReference type="OrthoDB" id="2539036at2759"/>
<sequence length="876" mass="96942">MGGAAAAEIAETLATLATPYLARNVAYLLNGRNAEKFLREYEPLFSARFTTPEMYCKHLHNAVPHRFMRVIEEWDEFKDLDWEGVKERMVEEFGEGDDDDSPDRLYEVIDRQLEGRRKIRTWQDLDDYYRRFKRHSEPLVKKEILSWQSESSLFLEGLPRELVKEYESLCKLARSLLPLVEQMARDKEGATGWRVTSAEMVEIRKKHKEDDLKYCRELHIGELYGEMLKLLRGGGRTSRRGRDTCRRDFYDSDSDSEEEAEDHRDRWRNDRSPSPAPRSVRFSGLPLSFIRRQESESTPSTATRSALSSKSRSGAGTEDNGSRSSSLPDDFINNFRRLVVNTTTMKQEFARFQQPGPFYGGNVQGPQQGQFGNQGQAQRGSQGFGYGGLDANMRGGQTRPNGYATGANATPYTPRNSGLDCRGCGLGGHPTRACPKVLERKSKGDVTEGESGRYYFRGRECPLPHHLPEGMPTYEALWDAWEKGLEQRNGANRGGNGSMGQDGQGTGSAMHTNVGFFSSADERDEDKAPFDVYAASRQVRARTPSGPYEEAAKKCAVEKAAKDKTVRGEPRPVSIPPRVSFDLLAKEVGKVKVEASEAPLRDEEMTEASAATNATSTTRCRAAQSMLRTPVSQRFSVPSALEHVLNGTKVELPLGMLLAVSNDLSKGVAQQCQCRRVPIDATTASGYHDEMTEDDYDTHILRTNSGFKDQLSTYYCAPIGCMRVVINGKSVLALVDGGSQVSLIQEATCRELGIACTSTVGHSLRSQNDGVKDLGKVCRNVAVGVGGSEVICKFFVSESSLTQPAILLGSPFMAAARGKQTWHADGTSSLNMEIGGVSMTVDLLSVGSTMTTIREDRVGDGNIWEHDNTRDDSSEN</sequence>
<feature type="region of interest" description="Disordered" evidence="1">
    <location>
        <begin position="234"/>
        <end position="330"/>
    </location>
</feature>
<feature type="compositionally biased region" description="Acidic residues" evidence="1">
    <location>
        <begin position="251"/>
        <end position="260"/>
    </location>
</feature>
<feature type="compositionally biased region" description="Basic and acidic residues" evidence="1">
    <location>
        <begin position="240"/>
        <end position="250"/>
    </location>
</feature>
<proteinExistence type="predicted"/>
<dbReference type="CDD" id="cd00303">
    <property type="entry name" value="retropepsin_like"/>
    <property type="match status" value="1"/>
</dbReference>
<dbReference type="EMBL" id="FMWP01000126">
    <property type="protein sequence ID" value="SDA02648.1"/>
    <property type="molecule type" value="Genomic_DNA"/>
</dbReference>
<evidence type="ECO:0000256" key="1">
    <source>
        <dbReference type="SAM" id="MobiDB-lite"/>
    </source>
</evidence>
<feature type="compositionally biased region" description="Gly residues" evidence="1">
    <location>
        <begin position="492"/>
        <end position="506"/>
    </location>
</feature>
<reference evidence="3" key="1">
    <citation type="submission" date="2016-10" db="EMBL/GenBank/DDBJ databases">
        <authorList>
            <person name="Jeantristanb JTB J.-T."/>
            <person name="Ricardo R."/>
        </authorList>
    </citation>
    <scope>NUCLEOTIDE SEQUENCE [LARGE SCALE GENOMIC DNA]</scope>
</reference>